<dbReference type="InterPro" id="IPR002524">
    <property type="entry name" value="Cation_efflux"/>
</dbReference>
<name>A0A857KNF6_9ACTN</name>
<feature type="domain" description="Cation efflux protein cytoplasmic" evidence="9">
    <location>
        <begin position="222"/>
        <end position="293"/>
    </location>
</feature>
<dbReference type="PANTHER" id="PTHR11562:SF17">
    <property type="entry name" value="RE54080P-RELATED"/>
    <property type="match status" value="1"/>
</dbReference>
<dbReference type="Pfam" id="PF16916">
    <property type="entry name" value="ZT_dimer"/>
    <property type="match status" value="1"/>
</dbReference>
<dbReference type="InterPro" id="IPR036837">
    <property type="entry name" value="Cation_efflux_CTD_sf"/>
</dbReference>
<accession>A0A857KNF6</accession>
<dbReference type="PANTHER" id="PTHR11562">
    <property type="entry name" value="CATION EFFLUX PROTEIN/ ZINC TRANSPORTER"/>
    <property type="match status" value="1"/>
</dbReference>
<dbReference type="GO" id="GO:0005886">
    <property type="term" value="C:plasma membrane"/>
    <property type="evidence" value="ECO:0007669"/>
    <property type="project" value="TreeGrafter"/>
</dbReference>
<dbReference type="SUPFAM" id="SSF161111">
    <property type="entry name" value="Cation efflux protein transmembrane domain-like"/>
    <property type="match status" value="1"/>
</dbReference>
<evidence type="ECO:0000256" key="2">
    <source>
        <dbReference type="ARBA" id="ARBA00008873"/>
    </source>
</evidence>
<keyword evidence="7" id="KW-0472">Membrane</keyword>
<dbReference type="InterPro" id="IPR027469">
    <property type="entry name" value="Cation_efflux_TMD_sf"/>
</dbReference>
<dbReference type="InterPro" id="IPR027470">
    <property type="entry name" value="Cation_efflux_CTD"/>
</dbReference>
<keyword evidence="4" id="KW-0812">Transmembrane</keyword>
<dbReference type="EMBL" id="CP045810">
    <property type="protein sequence ID" value="QHN41031.1"/>
    <property type="molecule type" value="Genomic_DNA"/>
</dbReference>
<evidence type="ECO:0000256" key="5">
    <source>
        <dbReference type="ARBA" id="ARBA00022989"/>
    </source>
</evidence>
<dbReference type="InterPro" id="IPR050681">
    <property type="entry name" value="CDF/SLC30A"/>
</dbReference>
<dbReference type="GO" id="GO:0005385">
    <property type="term" value="F:zinc ion transmembrane transporter activity"/>
    <property type="evidence" value="ECO:0007669"/>
    <property type="project" value="TreeGrafter"/>
</dbReference>
<dbReference type="AlphaFoldDB" id="A0A857KNF6"/>
<keyword evidence="3" id="KW-0813">Transport</keyword>
<feature type="domain" description="Cation efflux protein transmembrane" evidence="8">
    <location>
        <begin position="28"/>
        <end position="217"/>
    </location>
</feature>
<keyword evidence="6" id="KW-0406">Ion transport</keyword>
<keyword evidence="5" id="KW-1133">Transmembrane helix</keyword>
<dbReference type="NCBIfam" id="TIGR01297">
    <property type="entry name" value="CDF"/>
    <property type="match status" value="1"/>
</dbReference>
<evidence type="ECO:0000256" key="3">
    <source>
        <dbReference type="ARBA" id="ARBA00022448"/>
    </source>
</evidence>
<sequence length="306" mass="32295">MGHSHGHSHSHGPSGASAPGRRIWPMALGVALIGGYFFVELITGIIVNSLALIADAGHMLTDVVALCMGLVALLLARHGKATDTRSFGWHRAEVFTAAINALLLFGVAGYVLYEAIERLGTDPEVPGATLIIVAAIGLAVNIAVMFLLRADSKESIAVRGAYMEVLADAVGSVGVLVAGVIMITTGWGYADIVVAVLIALWVVPRALSLLLDTARILSQQAPKHIDVDAVRHELAAIPGVDDVHDLHVWTLTTGMDVATVHLASVESHGIVLEAAREVLTRHGLGHATIQVDPADQSSRCHDELTW</sequence>
<evidence type="ECO:0000313" key="10">
    <source>
        <dbReference type="EMBL" id="QHN41031.1"/>
    </source>
</evidence>
<evidence type="ECO:0000256" key="7">
    <source>
        <dbReference type="ARBA" id="ARBA00023136"/>
    </source>
</evidence>
<evidence type="ECO:0000256" key="1">
    <source>
        <dbReference type="ARBA" id="ARBA00004141"/>
    </source>
</evidence>
<gene>
    <name evidence="10" type="ORF">GII30_19330</name>
</gene>
<comment type="similarity">
    <text evidence="2">Belongs to the cation diffusion facilitator (CDF) transporter (TC 2.A.4) family. SLC30A subfamily.</text>
</comment>
<protein>
    <submittedName>
        <fullName evidence="10">Cation diffusion facilitator family transporter</fullName>
    </submittedName>
</protein>
<evidence type="ECO:0000256" key="6">
    <source>
        <dbReference type="ARBA" id="ARBA00023065"/>
    </source>
</evidence>
<dbReference type="RefSeq" id="WP_050942581.1">
    <property type="nucleotide sequence ID" value="NZ_CP045804.1"/>
</dbReference>
<evidence type="ECO:0000259" key="9">
    <source>
        <dbReference type="Pfam" id="PF16916"/>
    </source>
</evidence>
<dbReference type="Pfam" id="PF01545">
    <property type="entry name" value="Cation_efflux"/>
    <property type="match status" value="1"/>
</dbReference>
<evidence type="ECO:0000259" key="8">
    <source>
        <dbReference type="Pfam" id="PF01545"/>
    </source>
</evidence>
<reference evidence="10" key="1">
    <citation type="journal article" date="2021" name="Nat. Microbiol.">
        <title>Cocultivation of an ultrasmall environmental parasitic bacterium with lytic ability against bacteria associated with wastewater foams.</title>
        <authorList>
            <person name="Batinovic S."/>
            <person name="Rose J.J.A."/>
            <person name="Ratcliffe J."/>
            <person name="Seviour R.J."/>
            <person name="Petrovski S."/>
        </authorList>
    </citation>
    <scope>NUCLEOTIDE SEQUENCE</scope>
    <source>
        <strain evidence="10">CON44</strain>
    </source>
</reference>
<dbReference type="SUPFAM" id="SSF160240">
    <property type="entry name" value="Cation efflux protein cytoplasmic domain-like"/>
    <property type="match status" value="1"/>
</dbReference>
<dbReference type="InterPro" id="IPR058533">
    <property type="entry name" value="Cation_efflux_TM"/>
</dbReference>
<organism evidence="10">
    <name type="scientific">Gordonia amarae</name>
    <dbReference type="NCBI Taxonomy" id="36821"/>
    <lineage>
        <taxon>Bacteria</taxon>
        <taxon>Bacillati</taxon>
        <taxon>Actinomycetota</taxon>
        <taxon>Actinomycetes</taxon>
        <taxon>Mycobacteriales</taxon>
        <taxon>Gordoniaceae</taxon>
        <taxon>Gordonia</taxon>
    </lineage>
</organism>
<comment type="subcellular location">
    <subcellularLocation>
        <location evidence="1">Membrane</location>
        <topology evidence="1">Multi-pass membrane protein</topology>
    </subcellularLocation>
</comment>
<proteinExistence type="inferred from homology"/>
<dbReference type="Gene3D" id="1.20.1510.10">
    <property type="entry name" value="Cation efflux protein transmembrane domain"/>
    <property type="match status" value="1"/>
</dbReference>
<evidence type="ECO:0000256" key="4">
    <source>
        <dbReference type="ARBA" id="ARBA00022692"/>
    </source>
</evidence>